<dbReference type="GO" id="GO:0006508">
    <property type="term" value="P:proteolysis"/>
    <property type="evidence" value="ECO:0007669"/>
    <property type="project" value="InterPro"/>
</dbReference>
<dbReference type="Proteomes" id="UP001275084">
    <property type="component" value="Unassembled WGS sequence"/>
</dbReference>
<dbReference type="Gene3D" id="3.40.50.200">
    <property type="entry name" value="Peptidase S8/S53 domain"/>
    <property type="match status" value="1"/>
</dbReference>
<evidence type="ECO:0000256" key="1">
    <source>
        <dbReference type="ARBA" id="ARBA00022801"/>
    </source>
</evidence>
<reference evidence="3" key="1">
    <citation type="journal article" date="2023" name="Mol. Phylogenet. Evol.">
        <title>Genome-scale phylogeny and comparative genomics of the fungal order Sordariales.</title>
        <authorList>
            <person name="Hensen N."/>
            <person name="Bonometti L."/>
            <person name="Westerberg I."/>
            <person name="Brannstrom I.O."/>
            <person name="Guillou S."/>
            <person name="Cros-Aarteil S."/>
            <person name="Calhoun S."/>
            <person name="Haridas S."/>
            <person name="Kuo A."/>
            <person name="Mondo S."/>
            <person name="Pangilinan J."/>
            <person name="Riley R."/>
            <person name="LaButti K."/>
            <person name="Andreopoulos B."/>
            <person name="Lipzen A."/>
            <person name="Chen C."/>
            <person name="Yan M."/>
            <person name="Daum C."/>
            <person name="Ng V."/>
            <person name="Clum A."/>
            <person name="Steindorff A."/>
            <person name="Ohm R.A."/>
            <person name="Martin F."/>
            <person name="Silar P."/>
            <person name="Natvig D.O."/>
            <person name="Lalanne C."/>
            <person name="Gautier V."/>
            <person name="Ament-Velasquez S.L."/>
            <person name="Kruys A."/>
            <person name="Hutchinson M.I."/>
            <person name="Powell A.J."/>
            <person name="Barry K."/>
            <person name="Miller A.N."/>
            <person name="Grigoriev I.V."/>
            <person name="Debuchy R."/>
            <person name="Gladieux P."/>
            <person name="Hiltunen Thoren M."/>
            <person name="Johannesson H."/>
        </authorList>
    </citation>
    <scope>NUCLEOTIDE SEQUENCE</scope>
    <source>
        <strain evidence="3">CBS 955.72</strain>
    </source>
</reference>
<name>A0AAJ0HBC1_9PEZI</name>
<dbReference type="PROSITE" id="PS00136">
    <property type="entry name" value="SUBTILASE_ASP"/>
    <property type="match status" value="1"/>
</dbReference>
<reference evidence="3" key="2">
    <citation type="submission" date="2023-06" db="EMBL/GenBank/DDBJ databases">
        <authorList>
            <consortium name="Lawrence Berkeley National Laboratory"/>
            <person name="Haridas S."/>
            <person name="Hensen N."/>
            <person name="Bonometti L."/>
            <person name="Westerberg I."/>
            <person name="Brannstrom I.O."/>
            <person name="Guillou S."/>
            <person name="Cros-Aarteil S."/>
            <person name="Calhoun S."/>
            <person name="Kuo A."/>
            <person name="Mondo S."/>
            <person name="Pangilinan J."/>
            <person name="Riley R."/>
            <person name="Labutti K."/>
            <person name="Andreopoulos B."/>
            <person name="Lipzen A."/>
            <person name="Chen C."/>
            <person name="Yanf M."/>
            <person name="Daum C."/>
            <person name="Ng V."/>
            <person name="Clum A."/>
            <person name="Steindorff A."/>
            <person name="Ohm R."/>
            <person name="Martin F."/>
            <person name="Silar P."/>
            <person name="Natvig D."/>
            <person name="Lalanne C."/>
            <person name="Gautier V."/>
            <person name="Ament-Velasquez S.L."/>
            <person name="Kruys A."/>
            <person name="Hutchinson M.I."/>
            <person name="Powell A.J."/>
            <person name="Barry K."/>
            <person name="Miller A.N."/>
            <person name="Grigoriev I.V."/>
            <person name="Debuchy R."/>
            <person name="Gladieux P."/>
            <person name="Thoren M.H."/>
            <person name="Johannesson H."/>
        </authorList>
    </citation>
    <scope>NUCLEOTIDE SEQUENCE</scope>
    <source>
        <strain evidence="3">CBS 955.72</strain>
    </source>
</reference>
<evidence type="ECO:0008006" key="5">
    <source>
        <dbReference type="Google" id="ProtNLM"/>
    </source>
</evidence>
<dbReference type="InterPro" id="IPR036852">
    <property type="entry name" value="Peptidase_S8/S53_dom_sf"/>
</dbReference>
<dbReference type="SUPFAM" id="SSF52743">
    <property type="entry name" value="Subtilisin-like"/>
    <property type="match status" value="1"/>
</dbReference>
<dbReference type="PROSITE" id="PS51892">
    <property type="entry name" value="SUBTILASE"/>
    <property type="match status" value="1"/>
</dbReference>
<dbReference type="AlphaFoldDB" id="A0AAJ0HBC1"/>
<keyword evidence="4" id="KW-1185">Reference proteome</keyword>
<evidence type="ECO:0000313" key="4">
    <source>
        <dbReference type="Proteomes" id="UP001275084"/>
    </source>
</evidence>
<sequence length="55" mass="5961">QGNAPWGLSRISSSAKLPAAGPYIYEYKDKSSGKGMIAYILDTGINNKHIQFSQS</sequence>
<feature type="non-terminal residue" evidence="3">
    <location>
        <position position="55"/>
    </location>
</feature>
<comment type="similarity">
    <text evidence="2">Belongs to the peptidase S8 family.</text>
</comment>
<evidence type="ECO:0000313" key="3">
    <source>
        <dbReference type="EMBL" id="KAK3346452.1"/>
    </source>
</evidence>
<feature type="non-terminal residue" evidence="3">
    <location>
        <position position="1"/>
    </location>
</feature>
<comment type="caution">
    <text evidence="3">The sequence shown here is derived from an EMBL/GenBank/DDBJ whole genome shotgun (WGS) entry which is preliminary data.</text>
</comment>
<proteinExistence type="inferred from homology"/>
<comment type="caution">
    <text evidence="2">Lacks conserved residue(s) required for the propagation of feature annotation.</text>
</comment>
<evidence type="ECO:0000256" key="2">
    <source>
        <dbReference type="PROSITE-ProRule" id="PRU01240"/>
    </source>
</evidence>
<dbReference type="InterPro" id="IPR023827">
    <property type="entry name" value="Peptidase_S8_Asp-AS"/>
</dbReference>
<protein>
    <recommendedName>
        <fullName evidence="5">Subtilisin</fullName>
    </recommendedName>
</protein>
<keyword evidence="1" id="KW-0378">Hydrolase</keyword>
<organism evidence="3 4">
    <name type="scientific">Lasiosphaeria hispida</name>
    <dbReference type="NCBI Taxonomy" id="260671"/>
    <lineage>
        <taxon>Eukaryota</taxon>
        <taxon>Fungi</taxon>
        <taxon>Dikarya</taxon>
        <taxon>Ascomycota</taxon>
        <taxon>Pezizomycotina</taxon>
        <taxon>Sordariomycetes</taxon>
        <taxon>Sordariomycetidae</taxon>
        <taxon>Sordariales</taxon>
        <taxon>Lasiosphaeriaceae</taxon>
        <taxon>Lasiosphaeria</taxon>
    </lineage>
</organism>
<gene>
    <name evidence="3" type="ORF">B0T25DRAFT_433706</name>
</gene>
<accession>A0AAJ0HBC1</accession>
<dbReference type="EMBL" id="JAUIQD010000006">
    <property type="protein sequence ID" value="KAK3346452.1"/>
    <property type="molecule type" value="Genomic_DNA"/>
</dbReference>
<dbReference type="GO" id="GO:0004252">
    <property type="term" value="F:serine-type endopeptidase activity"/>
    <property type="evidence" value="ECO:0007669"/>
    <property type="project" value="InterPro"/>
</dbReference>